<evidence type="ECO:0000313" key="2">
    <source>
        <dbReference type="EMBL" id="CDI51699.1"/>
    </source>
</evidence>
<name>A0A077R458_9BASI</name>
<feature type="region of interest" description="Disordered" evidence="1">
    <location>
        <begin position="1"/>
        <end position="57"/>
    </location>
</feature>
<protein>
    <submittedName>
        <fullName evidence="2">Uncharacterized protein</fullName>
    </submittedName>
</protein>
<dbReference type="AlphaFoldDB" id="A0A077R458"/>
<organism evidence="2">
    <name type="scientific">Melanopsichium pennsylvanicum 4</name>
    <dbReference type="NCBI Taxonomy" id="1398559"/>
    <lineage>
        <taxon>Eukaryota</taxon>
        <taxon>Fungi</taxon>
        <taxon>Dikarya</taxon>
        <taxon>Basidiomycota</taxon>
        <taxon>Ustilaginomycotina</taxon>
        <taxon>Ustilaginomycetes</taxon>
        <taxon>Ustilaginales</taxon>
        <taxon>Ustilaginaceae</taxon>
        <taxon>Melanopsichium</taxon>
    </lineage>
</organism>
<evidence type="ECO:0000256" key="1">
    <source>
        <dbReference type="SAM" id="MobiDB-lite"/>
    </source>
</evidence>
<dbReference type="EMBL" id="HG529514">
    <property type="protein sequence ID" value="CDI51699.1"/>
    <property type="molecule type" value="Genomic_DNA"/>
</dbReference>
<feature type="compositionally biased region" description="Basic and acidic residues" evidence="1">
    <location>
        <begin position="1"/>
        <end position="26"/>
    </location>
</feature>
<accession>A0A077R458</accession>
<proteinExistence type="predicted"/>
<sequence length="57" mass="6574">MTDHCIEAPFEGMDRRQADRQDRLDGRAVMPNEIVGRASKKSGWSDWDDSPARRLKD</sequence>
<reference evidence="2" key="1">
    <citation type="journal article" date="2014" name="Genome Biol. Evol.">
        <title>Gene Loss Rather Than Gene Gain Is Associated with a Host Jump from Monocots to Dicots in the Smut Fungus Melanopsichium pennsylvanicum.</title>
        <authorList>
            <person name="Sharma R."/>
            <person name="Mishra B."/>
            <person name="Runge F."/>
            <person name="Thines M."/>
        </authorList>
    </citation>
    <scope>NUCLEOTIDE SEQUENCE</scope>
    <source>
        <strain evidence="2">4</strain>
    </source>
</reference>